<organism evidence="10 11">
    <name type="scientific">Solobacterium moorei</name>
    <dbReference type="NCBI Taxonomy" id="102148"/>
    <lineage>
        <taxon>Bacteria</taxon>
        <taxon>Bacillati</taxon>
        <taxon>Bacillota</taxon>
        <taxon>Erysipelotrichia</taxon>
        <taxon>Erysipelotrichales</taxon>
        <taxon>Erysipelotrichaceae</taxon>
        <taxon>Solobacterium</taxon>
    </lineage>
</organism>
<dbReference type="GO" id="GO:0005524">
    <property type="term" value="F:ATP binding"/>
    <property type="evidence" value="ECO:0007669"/>
    <property type="project" value="UniProtKB-UniRule"/>
</dbReference>
<dbReference type="InterPro" id="IPR027417">
    <property type="entry name" value="P-loop_NTPase"/>
</dbReference>
<proteinExistence type="inferred from homology"/>
<comment type="catalytic activity">
    <reaction evidence="7 8">
        <text>CMP + ATP = CDP + ADP</text>
        <dbReference type="Rhea" id="RHEA:11600"/>
        <dbReference type="ChEBI" id="CHEBI:30616"/>
        <dbReference type="ChEBI" id="CHEBI:58069"/>
        <dbReference type="ChEBI" id="CHEBI:60377"/>
        <dbReference type="ChEBI" id="CHEBI:456216"/>
        <dbReference type="EC" id="2.7.4.25"/>
    </reaction>
</comment>
<accession>A0A412PFG4</accession>
<sequence length="224" mass="24924">MKINIAIDGPGAAGKSTIAKCLAKKLNYVHLDTGAMYRSTAYKALQNHISLEDEEAVCEMLEHTKIQLLTDGSIFLDGEDISDKIRTNEISLAASLVSKLANVRRMLVARQQEMAKEKGFIMDGRDIGTVVLTDAEVKIYMTATPMARAKRRYDQNIAKNIPTGSIEEIAKEIAERDLQDMTRANSPLKKADDAVEIDTSDMSIEEVTERIYDLAKPFIEKEVL</sequence>
<evidence type="ECO:0000256" key="4">
    <source>
        <dbReference type="ARBA" id="ARBA00022777"/>
    </source>
</evidence>
<evidence type="ECO:0000256" key="3">
    <source>
        <dbReference type="ARBA" id="ARBA00022741"/>
    </source>
</evidence>
<dbReference type="Gene3D" id="3.40.50.300">
    <property type="entry name" value="P-loop containing nucleotide triphosphate hydrolases"/>
    <property type="match status" value="1"/>
</dbReference>
<comment type="catalytic activity">
    <reaction evidence="6 8">
        <text>dCMP + ATP = dCDP + ADP</text>
        <dbReference type="Rhea" id="RHEA:25094"/>
        <dbReference type="ChEBI" id="CHEBI:30616"/>
        <dbReference type="ChEBI" id="CHEBI:57566"/>
        <dbReference type="ChEBI" id="CHEBI:58593"/>
        <dbReference type="ChEBI" id="CHEBI:456216"/>
        <dbReference type="EC" id="2.7.4.25"/>
    </reaction>
</comment>
<dbReference type="GO" id="GO:0006220">
    <property type="term" value="P:pyrimidine nucleotide metabolic process"/>
    <property type="evidence" value="ECO:0007669"/>
    <property type="project" value="UniProtKB-UniRule"/>
</dbReference>
<evidence type="ECO:0000256" key="6">
    <source>
        <dbReference type="ARBA" id="ARBA00047615"/>
    </source>
</evidence>
<protein>
    <recommendedName>
        <fullName evidence="8">Cytidylate kinase</fullName>
        <shortName evidence="8">CK</shortName>
        <ecNumber evidence="8">2.7.4.25</ecNumber>
    </recommendedName>
    <alternativeName>
        <fullName evidence="8">Cytidine monophosphate kinase</fullName>
        <shortName evidence="8">CMP kinase</shortName>
    </alternativeName>
</protein>
<dbReference type="NCBIfam" id="TIGR00017">
    <property type="entry name" value="cmk"/>
    <property type="match status" value="1"/>
</dbReference>
<dbReference type="EMBL" id="QRWX01000002">
    <property type="protein sequence ID" value="RGT56190.1"/>
    <property type="molecule type" value="Genomic_DNA"/>
</dbReference>
<comment type="caution">
    <text evidence="10">The sequence shown here is derived from an EMBL/GenBank/DDBJ whole genome shotgun (WGS) entry which is preliminary data.</text>
</comment>
<keyword evidence="3 8" id="KW-0547">Nucleotide-binding</keyword>
<evidence type="ECO:0000256" key="7">
    <source>
        <dbReference type="ARBA" id="ARBA00048478"/>
    </source>
</evidence>
<keyword evidence="2 8" id="KW-0808">Transferase</keyword>
<dbReference type="PANTHER" id="PTHR21299:SF2">
    <property type="entry name" value="CYTIDYLATE KINASE"/>
    <property type="match status" value="1"/>
</dbReference>
<feature type="domain" description="Cytidylate kinase" evidence="9">
    <location>
        <begin position="5"/>
        <end position="215"/>
    </location>
</feature>
<keyword evidence="4 8" id="KW-0418">Kinase</keyword>
<dbReference type="GO" id="GO:0015949">
    <property type="term" value="P:nucleobase-containing small molecule interconversion"/>
    <property type="evidence" value="ECO:0007669"/>
    <property type="project" value="TreeGrafter"/>
</dbReference>
<keyword evidence="8" id="KW-0963">Cytoplasm</keyword>
<dbReference type="InterPro" id="IPR003136">
    <property type="entry name" value="Cytidylate_kin"/>
</dbReference>
<gene>
    <name evidence="8" type="primary">cmk</name>
    <name evidence="10" type="ORF">DWX20_05120</name>
</gene>
<evidence type="ECO:0000256" key="8">
    <source>
        <dbReference type="HAMAP-Rule" id="MF_00238"/>
    </source>
</evidence>
<dbReference type="GO" id="GO:0036431">
    <property type="term" value="F:dCMP kinase activity"/>
    <property type="evidence" value="ECO:0007669"/>
    <property type="project" value="InterPro"/>
</dbReference>
<evidence type="ECO:0000256" key="2">
    <source>
        <dbReference type="ARBA" id="ARBA00022679"/>
    </source>
</evidence>
<dbReference type="GO" id="GO:0005829">
    <property type="term" value="C:cytosol"/>
    <property type="evidence" value="ECO:0007669"/>
    <property type="project" value="TreeGrafter"/>
</dbReference>
<dbReference type="AlphaFoldDB" id="A0A412PFG4"/>
<dbReference type="InterPro" id="IPR011994">
    <property type="entry name" value="Cytidylate_kinase_dom"/>
</dbReference>
<dbReference type="Proteomes" id="UP000284731">
    <property type="component" value="Unassembled WGS sequence"/>
</dbReference>
<evidence type="ECO:0000256" key="1">
    <source>
        <dbReference type="ARBA" id="ARBA00009427"/>
    </source>
</evidence>
<evidence type="ECO:0000256" key="5">
    <source>
        <dbReference type="ARBA" id="ARBA00022840"/>
    </source>
</evidence>
<dbReference type="Pfam" id="PF02224">
    <property type="entry name" value="Cytidylate_kin"/>
    <property type="match status" value="1"/>
</dbReference>
<dbReference type="HAMAP" id="MF_00238">
    <property type="entry name" value="Cytidyl_kinase_type1"/>
    <property type="match status" value="1"/>
</dbReference>
<evidence type="ECO:0000313" key="11">
    <source>
        <dbReference type="Proteomes" id="UP000284731"/>
    </source>
</evidence>
<comment type="subcellular location">
    <subcellularLocation>
        <location evidence="8">Cytoplasm</location>
    </subcellularLocation>
</comment>
<keyword evidence="5 8" id="KW-0067">ATP-binding</keyword>
<dbReference type="CDD" id="cd02020">
    <property type="entry name" value="CMPK"/>
    <property type="match status" value="1"/>
</dbReference>
<evidence type="ECO:0000259" key="9">
    <source>
        <dbReference type="Pfam" id="PF02224"/>
    </source>
</evidence>
<feature type="binding site" evidence="8">
    <location>
        <begin position="9"/>
        <end position="17"/>
    </location>
    <ligand>
        <name>ATP</name>
        <dbReference type="ChEBI" id="CHEBI:30616"/>
    </ligand>
</feature>
<dbReference type="GO" id="GO:0036430">
    <property type="term" value="F:CMP kinase activity"/>
    <property type="evidence" value="ECO:0007669"/>
    <property type="project" value="RHEA"/>
</dbReference>
<reference evidence="10 11" key="1">
    <citation type="submission" date="2018-08" db="EMBL/GenBank/DDBJ databases">
        <title>A genome reference for cultivated species of the human gut microbiota.</title>
        <authorList>
            <person name="Zou Y."/>
            <person name="Xue W."/>
            <person name="Luo G."/>
        </authorList>
    </citation>
    <scope>NUCLEOTIDE SEQUENCE [LARGE SCALE GENOMIC DNA]</scope>
    <source>
        <strain evidence="10 11">AF18-46</strain>
    </source>
</reference>
<dbReference type="EC" id="2.7.4.25" evidence="8"/>
<comment type="similarity">
    <text evidence="1 8">Belongs to the cytidylate kinase family. Type 1 subfamily.</text>
</comment>
<dbReference type="PANTHER" id="PTHR21299">
    <property type="entry name" value="CYTIDYLATE KINASE/PANTOATE-BETA-ALANINE LIGASE"/>
    <property type="match status" value="1"/>
</dbReference>
<evidence type="ECO:0000313" key="10">
    <source>
        <dbReference type="EMBL" id="RGT56190.1"/>
    </source>
</evidence>
<name>A0A412PFG4_9FIRM</name>
<dbReference type="SUPFAM" id="SSF52540">
    <property type="entry name" value="P-loop containing nucleoside triphosphate hydrolases"/>
    <property type="match status" value="1"/>
</dbReference>
<dbReference type="RefSeq" id="WP_118764732.1">
    <property type="nucleotide sequence ID" value="NZ_CABJCF010000002.1"/>
</dbReference>